<keyword evidence="3" id="KW-1185">Reference proteome</keyword>
<proteinExistence type="predicted"/>
<dbReference type="AlphaFoldDB" id="A0A4Z2IXL9"/>
<feature type="compositionally biased region" description="Basic and acidic residues" evidence="1">
    <location>
        <begin position="52"/>
        <end position="65"/>
    </location>
</feature>
<evidence type="ECO:0000256" key="1">
    <source>
        <dbReference type="SAM" id="MobiDB-lite"/>
    </source>
</evidence>
<accession>A0A4Z2IXL9</accession>
<comment type="caution">
    <text evidence="2">The sequence shown here is derived from an EMBL/GenBank/DDBJ whole genome shotgun (WGS) entry which is preliminary data.</text>
</comment>
<dbReference type="Proteomes" id="UP000314294">
    <property type="component" value="Unassembled WGS sequence"/>
</dbReference>
<name>A0A4Z2IXL9_9TELE</name>
<evidence type="ECO:0000313" key="3">
    <source>
        <dbReference type="Proteomes" id="UP000314294"/>
    </source>
</evidence>
<gene>
    <name evidence="2" type="ORF">EYF80_007649</name>
</gene>
<organism evidence="2 3">
    <name type="scientific">Liparis tanakae</name>
    <name type="common">Tanaka's snailfish</name>
    <dbReference type="NCBI Taxonomy" id="230148"/>
    <lineage>
        <taxon>Eukaryota</taxon>
        <taxon>Metazoa</taxon>
        <taxon>Chordata</taxon>
        <taxon>Craniata</taxon>
        <taxon>Vertebrata</taxon>
        <taxon>Euteleostomi</taxon>
        <taxon>Actinopterygii</taxon>
        <taxon>Neopterygii</taxon>
        <taxon>Teleostei</taxon>
        <taxon>Neoteleostei</taxon>
        <taxon>Acanthomorphata</taxon>
        <taxon>Eupercaria</taxon>
        <taxon>Perciformes</taxon>
        <taxon>Cottioidei</taxon>
        <taxon>Cottales</taxon>
        <taxon>Liparidae</taxon>
        <taxon>Liparis</taxon>
    </lineage>
</organism>
<feature type="region of interest" description="Disordered" evidence="1">
    <location>
        <begin position="1"/>
        <end position="65"/>
    </location>
</feature>
<sequence length="65" mass="6841">MDKVAEEQATGDLRSCSTAMQSARRHGHDSTTGTAAEFAGQGEGPCCVDTARSAEKGRGRLEEEV</sequence>
<reference evidence="2 3" key="1">
    <citation type="submission" date="2019-03" db="EMBL/GenBank/DDBJ databases">
        <title>First draft genome of Liparis tanakae, snailfish: a comprehensive survey of snailfish specific genes.</title>
        <authorList>
            <person name="Kim W."/>
            <person name="Song I."/>
            <person name="Jeong J.-H."/>
            <person name="Kim D."/>
            <person name="Kim S."/>
            <person name="Ryu S."/>
            <person name="Song J.Y."/>
            <person name="Lee S.K."/>
        </authorList>
    </citation>
    <scope>NUCLEOTIDE SEQUENCE [LARGE SCALE GENOMIC DNA]</scope>
    <source>
        <tissue evidence="2">Muscle</tissue>
    </source>
</reference>
<protein>
    <submittedName>
        <fullName evidence="2">Uncharacterized protein</fullName>
    </submittedName>
</protein>
<dbReference type="EMBL" id="SRLO01000042">
    <property type="protein sequence ID" value="TNN82003.1"/>
    <property type="molecule type" value="Genomic_DNA"/>
</dbReference>
<evidence type="ECO:0000313" key="2">
    <source>
        <dbReference type="EMBL" id="TNN82003.1"/>
    </source>
</evidence>